<evidence type="ECO:0000256" key="1">
    <source>
        <dbReference type="SAM" id="MobiDB-lite"/>
    </source>
</evidence>
<feature type="non-terminal residue" evidence="2">
    <location>
        <position position="294"/>
    </location>
</feature>
<reference evidence="2 3" key="1">
    <citation type="submission" date="2018-11" db="EMBL/GenBank/DDBJ databases">
        <authorList>
            <consortium name="Pathogen Informatics"/>
        </authorList>
    </citation>
    <scope>NUCLEOTIDE SEQUENCE [LARGE SCALE GENOMIC DNA]</scope>
</reference>
<dbReference type="AlphaFoldDB" id="A0A3P6TSU3"/>
<keyword evidence="3" id="KW-1185">Reference proteome</keyword>
<feature type="compositionally biased region" description="Polar residues" evidence="1">
    <location>
        <begin position="269"/>
        <end position="288"/>
    </location>
</feature>
<sequence>MSNLRLLPPNQQGLIFPTEIVPLVQSLRQLSPLFPCYPEPLPSPFSLMNNSASCPSSPLSNMEPNQGVKSRPRVASFAIEDILKQSPKAVTTASALPNPQTPTSSTASTPSDTAASYQDLVPTTSTSQEGSDDVDTMEQPSTLSGTLPVIKRKYVTLPVPEEPDCEAVSSFVQDRIKMTATENTKPSVVIRQNGKAVNTVAKSSSEQKAKLSDAGPTGTSTTKSPRKLAEPIAGTRMGPIGPLMLFRRMRLFPSTYAGAELPSKRKTPGVTSQKTPQSESAENRSPPSKTRRRV</sequence>
<name>A0A3P6TSU3_CYLGO</name>
<evidence type="ECO:0000313" key="3">
    <source>
        <dbReference type="Proteomes" id="UP000271889"/>
    </source>
</evidence>
<feature type="region of interest" description="Disordered" evidence="1">
    <location>
        <begin position="256"/>
        <end position="294"/>
    </location>
</feature>
<dbReference type="Proteomes" id="UP000271889">
    <property type="component" value="Unassembled WGS sequence"/>
</dbReference>
<protein>
    <submittedName>
        <fullName evidence="2">Uncharacterized protein</fullName>
    </submittedName>
</protein>
<evidence type="ECO:0000313" key="2">
    <source>
        <dbReference type="EMBL" id="VDK69278.1"/>
    </source>
</evidence>
<organism evidence="2 3">
    <name type="scientific">Cylicostephanus goldi</name>
    <name type="common">Nematode worm</name>
    <dbReference type="NCBI Taxonomy" id="71465"/>
    <lineage>
        <taxon>Eukaryota</taxon>
        <taxon>Metazoa</taxon>
        <taxon>Ecdysozoa</taxon>
        <taxon>Nematoda</taxon>
        <taxon>Chromadorea</taxon>
        <taxon>Rhabditida</taxon>
        <taxon>Rhabditina</taxon>
        <taxon>Rhabditomorpha</taxon>
        <taxon>Strongyloidea</taxon>
        <taxon>Strongylidae</taxon>
        <taxon>Cylicostephanus</taxon>
    </lineage>
</organism>
<feature type="compositionally biased region" description="Low complexity" evidence="1">
    <location>
        <begin position="101"/>
        <end position="116"/>
    </location>
</feature>
<dbReference type="EMBL" id="UYRV01021329">
    <property type="protein sequence ID" value="VDK69278.1"/>
    <property type="molecule type" value="Genomic_DNA"/>
</dbReference>
<proteinExistence type="predicted"/>
<accession>A0A3P6TSU3</accession>
<feature type="region of interest" description="Disordered" evidence="1">
    <location>
        <begin position="90"/>
        <end position="144"/>
    </location>
</feature>
<gene>
    <name evidence="2" type="ORF">CGOC_LOCUS6501</name>
</gene>
<feature type="region of interest" description="Disordered" evidence="1">
    <location>
        <begin position="196"/>
        <end position="235"/>
    </location>
</feature>